<proteinExistence type="predicted"/>
<dbReference type="PROSITE" id="PS51382">
    <property type="entry name" value="SPX"/>
    <property type="match status" value="1"/>
</dbReference>
<protein>
    <recommendedName>
        <fullName evidence="1">SPX domain-containing protein</fullName>
    </recommendedName>
</protein>
<organism evidence="2 3">
    <name type="scientific">Jimgerdemannia flammicorona</name>
    <dbReference type="NCBI Taxonomy" id="994334"/>
    <lineage>
        <taxon>Eukaryota</taxon>
        <taxon>Fungi</taxon>
        <taxon>Fungi incertae sedis</taxon>
        <taxon>Mucoromycota</taxon>
        <taxon>Mucoromycotina</taxon>
        <taxon>Endogonomycetes</taxon>
        <taxon>Endogonales</taxon>
        <taxon>Endogonaceae</taxon>
        <taxon>Jimgerdemannia</taxon>
    </lineage>
</organism>
<evidence type="ECO:0000259" key="1">
    <source>
        <dbReference type="PROSITE" id="PS51382"/>
    </source>
</evidence>
<reference evidence="2 3" key="1">
    <citation type="journal article" date="2018" name="New Phytol.">
        <title>Phylogenomics of Endogonaceae and evolution of mycorrhizas within Mucoromycota.</title>
        <authorList>
            <person name="Chang Y."/>
            <person name="Desiro A."/>
            <person name="Na H."/>
            <person name="Sandor L."/>
            <person name="Lipzen A."/>
            <person name="Clum A."/>
            <person name="Barry K."/>
            <person name="Grigoriev I.V."/>
            <person name="Martin F.M."/>
            <person name="Stajich J.E."/>
            <person name="Smith M.E."/>
            <person name="Bonito G."/>
            <person name="Spatafora J.W."/>
        </authorList>
    </citation>
    <scope>NUCLEOTIDE SEQUENCE [LARGE SCALE GENOMIC DNA]</scope>
    <source>
        <strain evidence="2 3">GMNB39</strain>
    </source>
</reference>
<evidence type="ECO:0000313" key="2">
    <source>
        <dbReference type="EMBL" id="RUP51761.1"/>
    </source>
</evidence>
<keyword evidence="3" id="KW-1185">Reference proteome</keyword>
<evidence type="ECO:0000313" key="3">
    <source>
        <dbReference type="Proteomes" id="UP000268093"/>
    </source>
</evidence>
<comment type="caution">
    <text evidence="2">The sequence shown here is derived from an EMBL/GenBank/DDBJ whole genome shotgun (WGS) entry which is preliminary data.</text>
</comment>
<dbReference type="Proteomes" id="UP000268093">
    <property type="component" value="Unassembled WGS sequence"/>
</dbReference>
<feature type="domain" description="SPX" evidence="1">
    <location>
        <begin position="1"/>
        <end position="143"/>
    </location>
</feature>
<accession>A0A433DLS9</accession>
<dbReference type="InterPro" id="IPR004331">
    <property type="entry name" value="SPX_dom"/>
</dbReference>
<dbReference type="EMBL" id="RBNI01000506">
    <property type="protein sequence ID" value="RUP51761.1"/>
    <property type="molecule type" value="Genomic_DNA"/>
</dbReference>
<gene>
    <name evidence="2" type="ORF">BC936DRAFT_146236</name>
</gene>
<sequence>KRARSHPTPFSRAPSRSVPTHDIAAAENDFFDAFKEEVDKVESFFLSRMGDLRTEFQHVVLQAYQLKYHHRPPVLTQTMVPLSPTTLTHPPTPDDLLLVLQTMSTELHVLGTNYLPLCRTAVAKIIKKHYKAAGGPGQTGEAARTREAVIWTIENERSFWGKGGRLVEEMEGEVKSAASRTQYRGDYAESWGR</sequence>
<feature type="non-terminal residue" evidence="2">
    <location>
        <position position="1"/>
    </location>
</feature>
<dbReference type="AlphaFoldDB" id="A0A433DLS9"/>
<name>A0A433DLS9_9FUNG</name>
<dbReference type="OrthoDB" id="5588846at2759"/>